<feature type="compositionally biased region" description="Polar residues" evidence="1">
    <location>
        <begin position="169"/>
        <end position="184"/>
    </location>
</feature>
<evidence type="ECO:0000313" key="2">
    <source>
        <dbReference type="EMBL" id="EKM76706.1"/>
    </source>
</evidence>
<evidence type="ECO:0000256" key="1">
    <source>
        <dbReference type="SAM" id="MobiDB-lite"/>
    </source>
</evidence>
<dbReference type="RefSeq" id="XP_007332614.1">
    <property type="nucleotide sequence ID" value="XM_007332552.1"/>
</dbReference>
<dbReference type="HOGENOM" id="CLU_069158_1_0_1"/>
<dbReference type="InParanoid" id="K5WN13"/>
<dbReference type="Proteomes" id="UP000008493">
    <property type="component" value="Unassembled WGS sequence"/>
</dbReference>
<name>K5WN13_AGABU</name>
<evidence type="ECO:0000313" key="3">
    <source>
        <dbReference type="Proteomes" id="UP000008493"/>
    </source>
</evidence>
<proteinExistence type="predicted"/>
<keyword evidence="3" id="KW-1185">Reference proteome</keyword>
<reference evidence="3" key="1">
    <citation type="journal article" date="2012" name="Proc. Natl. Acad. Sci. U.S.A.">
        <title>Genome sequence of the button mushroom Agaricus bisporus reveals mechanisms governing adaptation to a humic-rich ecological niche.</title>
        <authorList>
            <person name="Morin E."/>
            <person name="Kohler A."/>
            <person name="Baker A.R."/>
            <person name="Foulongne-Oriol M."/>
            <person name="Lombard V."/>
            <person name="Nagy L.G."/>
            <person name="Ohm R.A."/>
            <person name="Patyshakuliyeva A."/>
            <person name="Brun A."/>
            <person name="Aerts A.L."/>
            <person name="Bailey A.M."/>
            <person name="Billette C."/>
            <person name="Coutinho P.M."/>
            <person name="Deakin G."/>
            <person name="Doddapaneni H."/>
            <person name="Floudas D."/>
            <person name="Grimwood J."/>
            <person name="Hilden K."/>
            <person name="Kuees U."/>
            <person name="LaButti K.M."/>
            <person name="Lapidus A."/>
            <person name="Lindquist E.A."/>
            <person name="Lucas S.M."/>
            <person name="Murat C."/>
            <person name="Riley R.W."/>
            <person name="Salamov A.A."/>
            <person name="Schmutz J."/>
            <person name="Subramanian V."/>
            <person name="Woesten H.A.B."/>
            <person name="Xu J."/>
            <person name="Eastwood D.C."/>
            <person name="Foster G.D."/>
            <person name="Sonnenberg A.S."/>
            <person name="Cullen D."/>
            <person name="de Vries R.P."/>
            <person name="Lundell T."/>
            <person name="Hibbett D.S."/>
            <person name="Henrissat B."/>
            <person name="Burton K.S."/>
            <person name="Kerrigan R.W."/>
            <person name="Challen M.P."/>
            <person name="Grigoriev I.V."/>
            <person name="Martin F."/>
        </authorList>
    </citation>
    <scope>NUCLEOTIDE SEQUENCE [LARGE SCALE GENOMIC DNA]</scope>
    <source>
        <strain evidence="3">JB137-S8 / ATCC MYA-4627 / FGSC 10392</strain>
    </source>
</reference>
<dbReference type="EMBL" id="JH971400">
    <property type="protein sequence ID" value="EKM76706.1"/>
    <property type="molecule type" value="Genomic_DNA"/>
</dbReference>
<accession>K5WN13</accession>
<gene>
    <name evidence="2" type="ORF">AGABI1DRAFT_102133</name>
</gene>
<organism evidence="2 3">
    <name type="scientific">Agaricus bisporus var. burnettii (strain JB137-S8 / ATCC MYA-4627 / FGSC 10392)</name>
    <name type="common">White button mushroom</name>
    <dbReference type="NCBI Taxonomy" id="597362"/>
    <lineage>
        <taxon>Eukaryota</taxon>
        <taxon>Fungi</taxon>
        <taxon>Dikarya</taxon>
        <taxon>Basidiomycota</taxon>
        <taxon>Agaricomycotina</taxon>
        <taxon>Agaricomycetes</taxon>
        <taxon>Agaricomycetidae</taxon>
        <taxon>Agaricales</taxon>
        <taxon>Agaricineae</taxon>
        <taxon>Agaricaceae</taxon>
        <taxon>Agaricus</taxon>
    </lineage>
</organism>
<dbReference type="GeneID" id="18821838"/>
<protein>
    <submittedName>
        <fullName evidence="2">Uncharacterized protein</fullName>
    </submittedName>
</protein>
<dbReference type="OMA" id="QIHEIAW"/>
<dbReference type="KEGG" id="abp:AGABI1DRAFT102133"/>
<sequence>MNLIRCFVKPHPYHNHSLNLCVFLKLPPSRQSVSQIHEIAWNEFHPQLIRLNDAFEAAQATYPSPKARKIWSEARKSAARRMSKLQDIGYMNFDTAHCFLEFMKALQLWRGNPGAHSELLFKFREDIRIGVGHITSVMSGGDRIMLELATAVEECTAILEEHREELKEVQQQSPDENGSPSSEAEFQMVQEKWLAFLKTSGLFAYKWHILEEKMEGPDDSDEPAIMPNNPMTPTMLKVSIAVRVLWHDSQSC</sequence>
<dbReference type="AlphaFoldDB" id="K5WN13"/>
<feature type="region of interest" description="Disordered" evidence="1">
    <location>
        <begin position="165"/>
        <end position="184"/>
    </location>
</feature>